<dbReference type="InterPro" id="IPR051341">
    <property type="entry name" value="Zyg-11_UBL_adapter"/>
</dbReference>
<name>A0ABP1G6H3_9CHLO</name>
<dbReference type="PANTHER" id="PTHR12904:SF23">
    <property type="entry name" value="PROTEIN ZER-1 HOMOLOG"/>
    <property type="match status" value="1"/>
</dbReference>
<reference evidence="2 3" key="1">
    <citation type="submission" date="2024-06" db="EMBL/GenBank/DDBJ databases">
        <authorList>
            <person name="Kraege A."/>
            <person name="Thomma B."/>
        </authorList>
    </citation>
    <scope>NUCLEOTIDE SEQUENCE [LARGE SCALE GENOMIC DNA]</scope>
</reference>
<evidence type="ECO:0000256" key="1">
    <source>
        <dbReference type="ARBA" id="ARBA00004430"/>
    </source>
</evidence>
<dbReference type="SUPFAM" id="SSF52058">
    <property type="entry name" value="L domain-like"/>
    <property type="match status" value="1"/>
</dbReference>
<comment type="subcellular location">
    <subcellularLocation>
        <location evidence="1">Cytoplasm</location>
        <location evidence="1">Cytoskeleton</location>
        <location evidence="1">Cilium axoneme</location>
    </subcellularLocation>
</comment>
<dbReference type="SMART" id="SM00367">
    <property type="entry name" value="LRR_CC"/>
    <property type="match status" value="3"/>
</dbReference>
<dbReference type="InterPro" id="IPR006553">
    <property type="entry name" value="Leu-rich_rpt_Cys-con_subtyp"/>
</dbReference>
<comment type="caution">
    <text evidence="2">The sequence shown here is derived from an EMBL/GenBank/DDBJ whole genome shotgun (WGS) entry which is preliminary data.</text>
</comment>
<evidence type="ECO:0000313" key="2">
    <source>
        <dbReference type="EMBL" id="CAL5227392.1"/>
    </source>
</evidence>
<keyword evidence="3" id="KW-1185">Reference proteome</keyword>
<dbReference type="Proteomes" id="UP001497392">
    <property type="component" value="Unassembled WGS sequence"/>
</dbReference>
<dbReference type="Gene3D" id="3.80.10.10">
    <property type="entry name" value="Ribonuclease Inhibitor"/>
    <property type="match status" value="3"/>
</dbReference>
<accession>A0ABP1G6H3</accession>
<protein>
    <submittedName>
        <fullName evidence="2">G10346 protein</fullName>
    </submittedName>
</protein>
<proteinExistence type="predicted"/>
<sequence>MLEDLPEFVYNTLIDQHLCDLDVKALRLVSKQCKSLIDINITALTPRDFPKNEYWEVLKLFKNLESLDLTQHRQSVIGVYEAGFDHLTALTRLKSLKVERDHNLQLLLKVIDHGKLTCLETFHYKSAGALEDQYLESLCCMSNLRELSLSGSSGVRLSADYNGITGAGLMSLKRLATLRSLDVSRCSQMNEGGLMSLAHLSQLTALNANFIGIPSELALGSQATRAVPNVLQLLSYLTGLQKLELRSSYIIPHQALLDGLASLSRLTHLDVESEDWNDPPIEGSALLKLRELRVLRAGGWPVYFDTQAASSCGSGPAALALTELSASPWMHKDHDVLLHAALRGGRLQALQLAGNRCYVIHGGTPQLWTQATTLTSLKFLQCNADELQELRRLPQLKSLTFQGCEYDDPEQLHHLSTLTNLETLCFDDARDQIFCHNSATWISPMIIEVSHDFRRRLSALTQLTALGLAHLGVKDTELKAIRHLKRLRTLKLGNGIFKGEGLRVLTALTALRSLSLDSCSNLTDEGLRSVVAPLSLHSLADVNVFGCTRLTRLSSAESMGIVCCRISGMSSAQLDR</sequence>
<evidence type="ECO:0000313" key="3">
    <source>
        <dbReference type="Proteomes" id="UP001497392"/>
    </source>
</evidence>
<dbReference type="SUPFAM" id="SSF52047">
    <property type="entry name" value="RNI-like"/>
    <property type="match status" value="1"/>
</dbReference>
<dbReference type="InterPro" id="IPR032675">
    <property type="entry name" value="LRR_dom_sf"/>
</dbReference>
<organism evidence="2 3">
    <name type="scientific">Coccomyxa viridis</name>
    <dbReference type="NCBI Taxonomy" id="1274662"/>
    <lineage>
        <taxon>Eukaryota</taxon>
        <taxon>Viridiplantae</taxon>
        <taxon>Chlorophyta</taxon>
        <taxon>core chlorophytes</taxon>
        <taxon>Trebouxiophyceae</taxon>
        <taxon>Trebouxiophyceae incertae sedis</taxon>
        <taxon>Coccomyxaceae</taxon>
        <taxon>Coccomyxa</taxon>
    </lineage>
</organism>
<gene>
    <name evidence="2" type="primary">g10346</name>
    <name evidence="2" type="ORF">VP750_LOCUS9298</name>
</gene>
<dbReference type="PANTHER" id="PTHR12904">
    <property type="match status" value="1"/>
</dbReference>
<dbReference type="EMBL" id="CAXHTA020000017">
    <property type="protein sequence ID" value="CAL5227392.1"/>
    <property type="molecule type" value="Genomic_DNA"/>
</dbReference>